<protein>
    <submittedName>
        <fullName evidence="1">Uncharacterized protein</fullName>
    </submittedName>
</protein>
<accession>A0A8J7AIQ5</accession>
<proteinExistence type="predicted"/>
<comment type="caution">
    <text evidence="1">The sequence shown here is derived from an EMBL/GenBank/DDBJ whole genome shotgun (WGS) entry which is preliminary data.</text>
</comment>
<reference evidence="1" key="1">
    <citation type="submission" date="2020-10" db="EMBL/GenBank/DDBJ databases">
        <authorList>
            <person name="Castelo-Branco R."/>
            <person name="Eusebio N."/>
            <person name="Adriana R."/>
            <person name="Vieira A."/>
            <person name="Brugerolle De Fraissinette N."/>
            <person name="Rezende De Castro R."/>
            <person name="Schneider M.P."/>
            <person name="Vasconcelos V."/>
            <person name="Leao P.N."/>
        </authorList>
    </citation>
    <scope>NUCLEOTIDE SEQUENCE</scope>
    <source>
        <strain evidence="1">LEGE 07310</strain>
    </source>
</reference>
<dbReference type="RefSeq" id="WP_193904792.1">
    <property type="nucleotide sequence ID" value="NZ_JADEXG010000003.1"/>
</dbReference>
<gene>
    <name evidence="1" type="ORF">IQ241_02330</name>
</gene>
<dbReference type="EMBL" id="JADEXG010000003">
    <property type="protein sequence ID" value="MBE9076140.1"/>
    <property type="molecule type" value="Genomic_DNA"/>
</dbReference>
<keyword evidence="2" id="KW-1185">Reference proteome</keyword>
<evidence type="ECO:0000313" key="2">
    <source>
        <dbReference type="Proteomes" id="UP000636505"/>
    </source>
</evidence>
<name>A0A8J7AIQ5_9CYAN</name>
<dbReference type="AlphaFoldDB" id="A0A8J7AIQ5"/>
<organism evidence="1 2">
    <name type="scientific">Vasconcelosia minhoensis LEGE 07310</name>
    <dbReference type="NCBI Taxonomy" id="915328"/>
    <lineage>
        <taxon>Bacteria</taxon>
        <taxon>Bacillati</taxon>
        <taxon>Cyanobacteriota</taxon>
        <taxon>Cyanophyceae</taxon>
        <taxon>Nodosilineales</taxon>
        <taxon>Cymatolegaceae</taxon>
        <taxon>Vasconcelosia</taxon>
        <taxon>Vasconcelosia minhoensis</taxon>
    </lineage>
</organism>
<dbReference type="Proteomes" id="UP000636505">
    <property type="component" value="Unassembled WGS sequence"/>
</dbReference>
<evidence type="ECO:0000313" key="1">
    <source>
        <dbReference type="EMBL" id="MBE9076140.1"/>
    </source>
</evidence>
<sequence length="150" mass="17287">MAHSFLIEPGRWTLQGNWLAREVAPAPVKGKILVAWNRDHWFTMVTKLTFPGSELADQVLQHRGRVTSQERQYTFMMQHNLLGTVEGEGWIAPDSIVQRYWVLSDRQQRTGFETLYRLTADQYHLSSGVMAGYYLVSTMEAVLARHDHPV</sequence>